<keyword evidence="2" id="KW-1185">Reference proteome</keyword>
<evidence type="ECO:0000313" key="1">
    <source>
        <dbReference type="EMBL" id="KAK2867719.1"/>
    </source>
</evidence>
<protein>
    <submittedName>
        <fullName evidence="1">Uncharacterized protein</fullName>
    </submittedName>
</protein>
<accession>A0AA88TBV0</accession>
<proteinExistence type="predicted"/>
<name>A0AA88TBV0_9TELE</name>
<evidence type="ECO:0000313" key="2">
    <source>
        <dbReference type="Proteomes" id="UP001187343"/>
    </source>
</evidence>
<reference evidence="1" key="1">
    <citation type="submission" date="2023-08" db="EMBL/GenBank/DDBJ databases">
        <title>Chromosome-level Genome Assembly of mud carp (Cirrhinus molitorella).</title>
        <authorList>
            <person name="Liu H."/>
        </authorList>
    </citation>
    <scope>NUCLEOTIDE SEQUENCE</scope>
    <source>
        <strain evidence="1">Prfri</strain>
        <tissue evidence="1">Muscle</tissue>
    </source>
</reference>
<gene>
    <name evidence="1" type="ORF">Q8A67_025836</name>
</gene>
<comment type="caution">
    <text evidence="1">The sequence shown here is derived from an EMBL/GenBank/DDBJ whole genome shotgun (WGS) entry which is preliminary data.</text>
</comment>
<organism evidence="1 2">
    <name type="scientific">Cirrhinus molitorella</name>
    <name type="common">mud carp</name>
    <dbReference type="NCBI Taxonomy" id="172907"/>
    <lineage>
        <taxon>Eukaryota</taxon>
        <taxon>Metazoa</taxon>
        <taxon>Chordata</taxon>
        <taxon>Craniata</taxon>
        <taxon>Vertebrata</taxon>
        <taxon>Euteleostomi</taxon>
        <taxon>Actinopterygii</taxon>
        <taxon>Neopterygii</taxon>
        <taxon>Teleostei</taxon>
        <taxon>Ostariophysi</taxon>
        <taxon>Cypriniformes</taxon>
        <taxon>Cyprinidae</taxon>
        <taxon>Labeoninae</taxon>
        <taxon>Labeonini</taxon>
        <taxon>Cirrhinus</taxon>
    </lineage>
</organism>
<dbReference type="AlphaFoldDB" id="A0AA88TBV0"/>
<dbReference type="EMBL" id="JAUYZG010000025">
    <property type="protein sequence ID" value="KAK2867719.1"/>
    <property type="molecule type" value="Genomic_DNA"/>
</dbReference>
<sequence>MWIEAHYVVIEQTSGLGARGELGRIAVDFSSRREEDSRPIRWKDFSAAGISGRSGPAPSRIAEQISAGRIMKAVQSRRCAELGLRVWDCMLQERELIKAFDWLQVGLFNERRGRAELRHL</sequence>
<dbReference type="Proteomes" id="UP001187343">
    <property type="component" value="Unassembled WGS sequence"/>
</dbReference>